<dbReference type="Gene3D" id="3.40.50.300">
    <property type="entry name" value="P-loop containing nucleotide triphosphate hydrolases"/>
    <property type="match status" value="6"/>
</dbReference>
<evidence type="ECO:0000256" key="10">
    <source>
        <dbReference type="SAM" id="MobiDB-lite"/>
    </source>
</evidence>
<dbReference type="GO" id="GO:0000027">
    <property type="term" value="P:ribosomal large subunit assembly"/>
    <property type="evidence" value="ECO:0007669"/>
    <property type="project" value="InterPro"/>
</dbReference>
<dbReference type="SUPFAM" id="SSF52540">
    <property type="entry name" value="P-loop containing nucleoside triphosphate hydrolases"/>
    <property type="match status" value="6"/>
</dbReference>
<keyword evidence="5 9" id="KW-0547">Nucleotide-binding</keyword>
<dbReference type="PROSITE" id="PS50234">
    <property type="entry name" value="VWFA"/>
    <property type="match status" value="1"/>
</dbReference>
<dbReference type="FunFam" id="3.40.50.300:FF:001368">
    <property type="entry name" value="Midasin"/>
    <property type="match status" value="1"/>
</dbReference>
<dbReference type="OrthoDB" id="5186at2759"/>
<comment type="similarity">
    <text evidence="3 9">Belongs to the midasin family.</text>
</comment>
<feature type="compositionally biased region" description="Polar residues" evidence="10">
    <location>
        <begin position="4860"/>
        <end position="4874"/>
    </location>
</feature>
<keyword evidence="8 9" id="KW-0539">Nucleus</keyword>
<dbReference type="InterPro" id="IPR036465">
    <property type="entry name" value="vWFA_dom_sf"/>
</dbReference>
<keyword evidence="13" id="KW-1185">Reference proteome</keyword>
<feature type="compositionally biased region" description="Basic and acidic residues" evidence="10">
    <location>
        <begin position="5059"/>
        <end position="5068"/>
    </location>
</feature>
<dbReference type="FunFam" id="3.40.50.300:FF:002238">
    <property type="entry name" value="Midasin"/>
    <property type="match status" value="1"/>
</dbReference>
<dbReference type="PROSITE" id="PS00675">
    <property type="entry name" value="SIGMA54_INTERACT_1"/>
    <property type="match status" value="2"/>
</dbReference>
<dbReference type="InterPro" id="IPR025662">
    <property type="entry name" value="Sigma_54_int_dom_ATP-bd_1"/>
</dbReference>
<dbReference type="PIRSF" id="PIRSF010340">
    <property type="entry name" value="Midasin"/>
    <property type="match status" value="1"/>
</dbReference>
<feature type="region of interest" description="Disordered" evidence="10">
    <location>
        <begin position="4648"/>
        <end position="4957"/>
    </location>
</feature>
<dbReference type="GO" id="GO:0030687">
    <property type="term" value="C:preribosome, large subunit precursor"/>
    <property type="evidence" value="ECO:0007669"/>
    <property type="project" value="TreeGrafter"/>
</dbReference>
<evidence type="ECO:0000256" key="7">
    <source>
        <dbReference type="ARBA" id="ARBA00023186"/>
    </source>
</evidence>
<feature type="compositionally biased region" description="Basic and acidic residues" evidence="10">
    <location>
        <begin position="5031"/>
        <end position="5048"/>
    </location>
</feature>
<feature type="domain" description="VWFA" evidence="11">
    <location>
        <begin position="5213"/>
        <end position="5416"/>
    </location>
</feature>
<dbReference type="InterPro" id="IPR002035">
    <property type="entry name" value="VWF_A"/>
</dbReference>
<accession>A0A5N5I7A8</accession>
<feature type="compositionally biased region" description="Acidic residues" evidence="10">
    <location>
        <begin position="4682"/>
        <end position="4696"/>
    </location>
</feature>
<dbReference type="GO" id="GO:0005654">
    <property type="term" value="C:nucleoplasm"/>
    <property type="evidence" value="ECO:0007669"/>
    <property type="project" value="UniProtKB-SubCell"/>
</dbReference>
<keyword evidence="7 9" id="KW-0143">Chaperone</keyword>
<dbReference type="FunFam" id="3.40.50.300:FF:000142">
    <property type="entry name" value="Midasin"/>
    <property type="match status" value="1"/>
</dbReference>
<evidence type="ECO:0000256" key="3">
    <source>
        <dbReference type="ARBA" id="ARBA00007188"/>
    </source>
</evidence>
<dbReference type="GO" id="GO:0000055">
    <property type="term" value="P:ribosomal large subunit export from nucleus"/>
    <property type="evidence" value="ECO:0007669"/>
    <property type="project" value="TreeGrafter"/>
</dbReference>
<evidence type="ECO:0000256" key="9">
    <source>
        <dbReference type="PIRNR" id="PIRNR010340"/>
    </source>
</evidence>
<feature type="compositionally biased region" description="Acidic residues" evidence="10">
    <location>
        <begin position="4780"/>
        <end position="4790"/>
    </location>
</feature>
<evidence type="ECO:0000256" key="5">
    <source>
        <dbReference type="ARBA" id="ARBA00022741"/>
    </source>
</evidence>
<dbReference type="Proteomes" id="UP000327157">
    <property type="component" value="Chromosome 5"/>
</dbReference>
<dbReference type="InterPro" id="IPR027417">
    <property type="entry name" value="P-loop_NTPase"/>
</dbReference>
<dbReference type="Pfam" id="PF07728">
    <property type="entry name" value="AAA_5"/>
    <property type="match status" value="8"/>
</dbReference>
<dbReference type="PANTHER" id="PTHR48103:SF2">
    <property type="entry name" value="MIDASIN"/>
    <property type="match status" value="1"/>
</dbReference>
<dbReference type="InterPro" id="IPR003593">
    <property type="entry name" value="AAA+_ATPase"/>
</dbReference>
<evidence type="ECO:0000256" key="6">
    <source>
        <dbReference type="ARBA" id="ARBA00022840"/>
    </source>
</evidence>
<feature type="region of interest" description="Disordered" evidence="10">
    <location>
        <begin position="5015"/>
        <end position="5092"/>
    </location>
</feature>
<dbReference type="InterPro" id="IPR041190">
    <property type="entry name" value="Midasin_AAA_lid_5"/>
</dbReference>
<feature type="compositionally biased region" description="Polar residues" evidence="10">
    <location>
        <begin position="4918"/>
        <end position="4927"/>
    </location>
</feature>
<dbReference type="SMART" id="SM00382">
    <property type="entry name" value="AAA"/>
    <property type="match status" value="5"/>
</dbReference>
<dbReference type="FunFam" id="3.40.50.300:FF:000582">
    <property type="entry name" value="Midasin"/>
    <property type="match status" value="1"/>
</dbReference>
<dbReference type="PANTHER" id="PTHR48103">
    <property type="entry name" value="MIDASIN-RELATED"/>
    <property type="match status" value="1"/>
</dbReference>
<dbReference type="InterPro" id="IPR011704">
    <property type="entry name" value="ATPase_dyneun-rel_AAA"/>
</dbReference>
<evidence type="ECO:0000259" key="11">
    <source>
        <dbReference type="PROSITE" id="PS50234"/>
    </source>
</evidence>
<keyword evidence="6 9" id="KW-0067">ATP-binding</keyword>
<dbReference type="GO" id="GO:0016887">
    <property type="term" value="F:ATP hydrolysis activity"/>
    <property type="evidence" value="ECO:0007669"/>
    <property type="project" value="InterPro"/>
</dbReference>
<evidence type="ECO:0000313" key="13">
    <source>
        <dbReference type="Proteomes" id="UP000327157"/>
    </source>
</evidence>
<evidence type="ECO:0000256" key="1">
    <source>
        <dbReference type="ARBA" id="ARBA00004604"/>
    </source>
</evidence>
<gene>
    <name evidence="12" type="ORF">D8674_025631</name>
</gene>
<feature type="compositionally biased region" description="Acidic residues" evidence="10">
    <location>
        <begin position="4814"/>
        <end position="4839"/>
    </location>
</feature>
<dbReference type="InterPro" id="IPR012099">
    <property type="entry name" value="Midasin"/>
</dbReference>
<comment type="subcellular location">
    <subcellularLocation>
        <location evidence="1">Nucleus</location>
        <location evidence="1">Nucleolus</location>
    </subcellularLocation>
    <subcellularLocation>
        <location evidence="2">Nucleus</location>
        <location evidence="2">Nucleoplasm</location>
    </subcellularLocation>
</comment>
<dbReference type="GO" id="GO:0005524">
    <property type="term" value="F:ATP binding"/>
    <property type="evidence" value="ECO:0007669"/>
    <property type="project" value="UniProtKB-KW"/>
</dbReference>
<reference evidence="13" key="2">
    <citation type="submission" date="2019-10" db="EMBL/GenBank/DDBJ databases">
        <title>A de novo genome assembly of a pear dwarfing rootstock.</title>
        <authorList>
            <person name="Wang F."/>
            <person name="Wang J."/>
            <person name="Li S."/>
            <person name="Zhang Y."/>
            <person name="Fang M."/>
            <person name="Ma L."/>
            <person name="Zhao Y."/>
            <person name="Jiang S."/>
        </authorList>
    </citation>
    <scope>NUCLEOTIDE SEQUENCE [LARGE SCALE GENOMIC DNA]</scope>
</reference>
<feature type="compositionally biased region" description="Basic and acidic residues" evidence="10">
    <location>
        <begin position="4727"/>
        <end position="4753"/>
    </location>
</feature>
<feature type="compositionally biased region" description="Basic and acidic residues" evidence="10">
    <location>
        <begin position="323"/>
        <end position="333"/>
    </location>
</feature>
<dbReference type="InterPro" id="IPR040848">
    <property type="entry name" value="AAA_lid_7"/>
</dbReference>
<dbReference type="FunFam" id="3.40.50.410:FF:000114">
    <property type="entry name" value="Midasin"/>
    <property type="match status" value="1"/>
</dbReference>
<feature type="compositionally biased region" description="Polar residues" evidence="10">
    <location>
        <begin position="308"/>
        <end position="317"/>
    </location>
</feature>
<protein>
    <recommendedName>
        <fullName evidence="4 9">Midasin</fullName>
    </recommendedName>
</protein>
<sequence>MAIDGSFSLESALGRFLARCPELQSSPNFDFLSKKGDGVTEDEVVKALVGVFLHPKYTIPLIGCFRPIAQKIVGKAVDLFRLVPNLKSNFDGGSVSKFCRATSLKEVDNVIEFYNGAGRGLDLHELACLAFCRSLELDPFLWESIVGYFQFSPPPFQRVLLGPKVSDLRVEDGTRVLLAVGVSYRLLIVKYDFFSKLQKWSCFLDLVEQCAKLDLQDSTSEVVKVIKDIRWCGLQIISLILKLSCKATENLGITDEDAFSCFLRWEEFCQDVSLESAGWYVESSKPNESVDGSSICCHKSSLQSFGLNSGSATSSQGHVIDPQAKRQRDERSTGDPFVVTSAMKRTVEMVLLAVKQRLPVLLYGPTGSGKSALISKLSQDSGNQVLSIHMDDQIDGRTLIGSYVCTEKPGEFRWQPGSLTQAVSKGYWVVFEDIDKAPSDVRSVILPLLEGANLFATGNGQEITVAGSFRIFSTISTLNLDASCISGGRNSLSLFYKVKVQPSTSEELQSIVKEWHPSLEPLAAKLTETFERINTATLQQSSGFQSGSSASVYYQSRFSLRDLLKWCKRIAGLNFIFQGDNLSYKNRSCIYQEAVDIFAAFSTSTKNRLALMQEISRLWLWESTIPDTLYPSNKPEVQDSNPLDLRVGRVSLPRAKEKTQTTSRGKKKPFVEIRSSVHSLERIAGSVNWNEPVLLVGETGTGKTTLVQDLAMRLGQKLTVLNLSQQSDVADLLGGYKPMDMKFVYNPLYKEFHDLFSESFDLQVNFKFFWELDNALKKENWERLVKGFGLGAKRFFQKVEAARSVSVGQSGKKRKKALVEDRIKAWEKFSLKVENASAHGMIFSFVEGAFITALEKGEWILLDEVNLAPPETLQRVISVLEGEHGSLCLAERGDIHYIKRHPNFRLFACMNPATDAGKRDLPFSLRSRFTEYFVDDVLDDEDLILFVHQYLGGKDSKVKNIVSFYKKSRKLAEEKLQDGANQKPQYSLRSLYRALEYTTRAEREFGFEKAMYDGFCMFFLTLLDSSSSLVMKNEILSSLLDGKIPVEVPYIKYLSNSTIEGRSDNSKKYTETKSVEERLRNLARAIWIKKYPVLLQGPTSSGKTSLVQHLAAITGHEFVRINNHEHTDLQEYLGSYITDATGKLVFHEGVLVKAVRNGYWIVLDELNLAPSDVLEALNRLLDDNRELFVPELQETIHAHKNFMLFATQNPPGFYGGRKMLSRAFRNRFVEIHVDEIPETDLIEILRKRQPDVTEIRSQKMIKVMTILQKKRQTSKVFAGKHGFITPRDLFRWSDRFAQLGGRDQVDLARDGYYLLAERLRDEGEKCVVREVLEKEMGAKLVEDNLYLQEYVPSFPDGAEIPKNLQNWTKSMRRLYFLVERCYKMREPVLLVGETGVGKTTVCQLLSILLGSKLHILNCHQYTETSDFLGGFYPIRERSRLTSDFKKAIEELLMTQVFKRFHLDSTVSSDIGQASATLSNLNKTIKAYKKGPILNPDVTNEDVMTLERIILKLSEMHQKWQKMFEWLDGPLVQAMRSGDLFLVDEISLADDSVLERLNSVLETERTLSLAEKGGPDLEKIVAHEKFFLLATMNPGGDFGKKELSPALRNRFTELWVPPIDDRGELKSIASQRLSPEFSSILDPLLNFWEWFNHLKSGRTLTVRDLLSWVDFVNVTGIKLGHVLGTETSKGNSNDVREHCWLFLLEELKVAEEKLSELDFKKLSKMQNYGWGAPETIEQDSSSGSMQCDNIFGVDPFYVEKGNYAMQHALTVFYCFEKVTRRHCSESCDIEGFEMLAPTTRKNVLRVLRAMQLPKPVLLEGSPGVGKTSLIVALGKFSGHKVVRINLSEQTDMADLLGSDLPVESDEGLKFAWSDGILLQALREGSWVLLDELNLAPQSVLEGLNAILDHRAEVFIPELGYTFKCPSSFRIFACQNPSHQGGGRKGLPKSFLNRFTKVYVDELIEDDYQFICSSLYPSIDRTLLSKLIVFNKRMYEETMVYHKFALDGSPWEFNLRDVIRSCQLIQDAPFMSKEYCFLDIVYVQRMRTESDRRKVLQLYEQIFERKPHINPYPRVHLSSGYLIVGNTSIRRNCVQSSKLPCSTLKILPEIRQSLEATAQCVENKWMCILIGPASCGKTSLVRLLAELTGNVLNELHLSSGTDISEILGCFEQYNAFRNFRLVVAQIDSYVKECCNLRLESSKDAVSLSKGFIPRWFTFLSSVNWDSNFTSTFLEDTGRFSSSLALLIEVIDNLKLVITGASKDLDELRMTTIKLQKGYEKGPISAKFEWVTGVLIKAVERGEWIVLEDANCCNPTVLDRINSLVELSGSITINERGVVNGKPLVIQPHPNFRMFLTVNPTYGEVSRAMRNRGVEIFMMQPYWLLGESSRFSRDREGTELNDVKRFLVLSGIPFAKLVHSMAKSHIYARAEGLRAGVSITYLELSRWVQLFKQLLMNGSQPLWSLQTSWEHIYLSTLGEVVRRNAISHVKYTYLPVTELCESKLSMHPSLCLPGGWPAPLKLRDIAWNTKEARVKTNCMYLEFLGGKYASYQLQLASSRCSMHQDSTARELVTYLRGTGMLNETMVHRASPFLTLNSVENAEVDKALAKVEKKLLFAAKWAIEQATESDLKLYLLWFNSYCSQLQCFPQFKHFVDSIIQSKKHRIWEYMSLRYHDLASIHKVEFEKQLIPLLSLELVDAIESNDRSNYQKCFHNALNFVMQLRLTYQQWNTEKSYDYSKAHLLNKGRYLEVLQSLQKLEGEFLSKFADSSVMLIESPSFDALIQLYTDLLEDHILFWKGLKSSDSDMLLIFWRMVLKHAAKLKDFFPEAVYNLLKESGKLESSLLFHSKKSLLWVYGGHPILPSSVRIFEKQIQILELCESVWPTRARLFVHANDPVIGVASSSSDLRSLVLEGISMSSCITGKSDSYEDEDQVVQRLDGIYQSLLQMLKEIVKLKEASRSKKVLSEVTASVCCSFGDEALGQTFGHGCWQDTYPLTDSKSFALDMKLLQDLSSIILVNREERQLELAKILNHLKYALTFSVNNSSRPPQMFLPHQKIFWIMDLWSSVDSVNTKISSFVLEMWFRWHQSLWIYCPVSVESFLSTAVYDIQVRDIPVPDVLIHPVVTATVFQILKSTSSIKDYVVGSLKLRVASCNLWRSSLPGANLPCFLLSTARSLFQQIIYAHEKSFDSDQFAKIKSTLEQGTGVVGSLISESSHHGLKESVDMFIEPLLQNLYPHYSSKEVGFIQGCVWLRLGILRLNLLLCCDDLDPAMKYHCKNSLLAEKISALKLEIKVRQKSEYLAGQISTRYSHEKRSQALNKLEVEHKKLQRKIVFRSDYRKFKGLKQECNKFLERVTSDEFFQHVTSDMFCKHISCSEVSVGSVDAINLQQILDQGINWQKMATGFIEQLLSDEYREYTDFVQPVLVALYEIKLGLALILSGITQKIILSRVEMANTDMLMGSICSFMRFPRVSVPKTISIDLNSGSSEFPYNIEIPTILNADDISHLEKLITFSSGVLSDDMISVSQLKASLHRNIVVRVAHFVANAWLMDYASFMVLDKIFNMFASRWMSMKIQSKNEEEAHSQKFKFKPRALKLESIIDLNISSLGKLFANESFLEWKEFLSKDMPIEREEDLKEQEDLEEEWSFMDDSLVDDVVNAHNQLFGSCNLVLAPGTFHVSDLDKTLSFIDSHTLGVGMIKGLGGSFLSSLDAALVPENLFRICLEHEQKFVSSDTSVHKYNFYKDSNAPKMYEMVKLLTGLQQRIHTLLIEYEDHHELQKIMNAVEMLMNIPLNTCLAKALLGLQFLINKLHTLQENGSQFAFSDQVKPIRELVFSWQKMEFNSWPALLDEVQDQCEVNAGKIWLSLYSVLRPSDAVEYEESTTHRHVQNILEDFLRLSSIGEFRRRLQLLFAFLGQITTGTNLQVYSSDCEKKNVKILYNAFGYYVQFLPGILAHMDSSRRDIEMELKKELKLCQWEHCESFLDFGKVESTRKKLKKIIKKYTVLLEQPVIVFLEQDIVKGAECLPQQVQKFLMDNVNPKIGTADAVFDWTVLNDKDRCMWYTDWIKEADSAMKNLKKLQPDRTLEFAYPESKELCSDIAAILRQCPASLVPCPSYKEEWSAVWLTLQKLFKDAVDCCDLWKDESKSQKKRRAFSCLLNLLKSSGLSRDIFIEDEVKSWWFVHPSYDVQHVLLTQSRLPSGDSDAVLDLTSQNLVTEWKTTNEYYFSSVASVLFTHKQNGSQDPFLHQLVEIQKNQQEAANKFAEQMRDLKEWISTLEKLYSDSTGFDDGSGSKISIGQNQRPPSNACGSKRIFVLSQQLFDSLCATSHDELLLLKTFQNTHLNNCQTVKNEVNEFLTSIEKFIPVLQKSKESLDNCLLGPDRAIMTFSGSSQFFLVSKHMEQLVFQNFKVIKAFEDHLLAFHGKDADRSSVKDILLGHFVDILKKGRLMEREFNSVIINEKNVSVGAHDDDGGELNFAFWKALRATFEHIVGAMQTLGSPSNSHVHPDKLGHITSWKKIFDSSVKILSLDNLCDKLRTTILCAEKLVNHCGGRSPNHLHFCLDILWKFGHALLKELLAMCKTVSLTIHMLANVLALYSKGSGVSSEDQEEDATGNTSQDKTGTGMGEGVGLNDVSDQITDEDQLLGTDKASEEQDAAGEVPSKNDKGIEFEEDFQADAFSVSEDSEEDANEDDEDQQLESKMGETGANGETVDEKLFDKDDDENLDNTNEKYESGNSVRDKDPSSRELRAKEDSAATADEPGDLDLNKLDEENGETGSQDDLNDGENADDMNLDKQEAVVDPTGLEPEELNQNSDETEPMEAETEQTDATPENEDHEDNTEMNSELSKDELELGVPDSQRDMPNTESSTQPNGNMKASDPGDVAPELNWANSNDIHTELTPVSGLPSRNTSELDMMVSEASNNGTNVGEQPKCQLPRQESSSDKKSEPNPFRSVGDALKDWEKKVRVSVDLQENNMEVQDEIGNEIENENADEFGYVSEYDKGTAQAFGPATFEQIDKNVDGNKSNADEDDPSTHKDGPIEMEIEKQKVEPQPNRSRTQVLKDKTEDQMRLSGAEELSGDQSQEIHSHRDGQSMVEDVVSVKKSYFSDIKQLSELSVNDGDMGKAQDPEEISDDVMGNATAVWRRCEQTTTRLSQELAEQLRLVMEPNLASKLQGDYKTGKRINMKKVIPYIASHYRKDKIWLRRTRPNKRDYQVVIAVDDSLSMSESGCGDAAIEALVTVCRAMSQLEMGSLAVASFGKKGNIRVLHDFDQPFTGETGIKMISSLSFKQENTIADQPVVDVLKYLNTKLDEAVARARLPSGWNPLQQLILIIGDGRFHERENLRRCVRDALAKKRMVAYLVLDNSPDGSIMDHKEYSFEGGCKLVNYMDFFPFPFYIVLRNIEALPRTLADLLRQIGLNSFHIHLRCKNISTIHAFIPEFRRQFSTLLMPTHRF</sequence>
<dbReference type="Pfam" id="PF17867">
    <property type="entry name" value="AAA_lid_7"/>
    <property type="match status" value="3"/>
</dbReference>
<evidence type="ECO:0000313" key="12">
    <source>
        <dbReference type="EMBL" id="KAB2635097.1"/>
    </source>
</evidence>
<evidence type="ECO:0000256" key="2">
    <source>
        <dbReference type="ARBA" id="ARBA00004642"/>
    </source>
</evidence>
<dbReference type="EMBL" id="SMOL01000004">
    <property type="protein sequence ID" value="KAB2635097.1"/>
    <property type="molecule type" value="Genomic_DNA"/>
</dbReference>
<organism evidence="12 13">
    <name type="scientific">Pyrus ussuriensis x Pyrus communis</name>
    <dbReference type="NCBI Taxonomy" id="2448454"/>
    <lineage>
        <taxon>Eukaryota</taxon>
        <taxon>Viridiplantae</taxon>
        <taxon>Streptophyta</taxon>
        <taxon>Embryophyta</taxon>
        <taxon>Tracheophyta</taxon>
        <taxon>Spermatophyta</taxon>
        <taxon>Magnoliopsida</taxon>
        <taxon>eudicotyledons</taxon>
        <taxon>Gunneridae</taxon>
        <taxon>Pentapetalae</taxon>
        <taxon>rosids</taxon>
        <taxon>fabids</taxon>
        <taxon>Rosales</taxon>
        <taxon>Rosaceae</taxon>
        <taxon>Amygdaloideae</taxon>
        <taxon>Maleae</taxon>
        <taxon>Pyrus</taxon>
    </lineage>
</organism>
<name>A0A5N5I7A8_9ROSA</name>
<evidence type="ECO:0000256" key="4">
    <source>
        <dbReference type="ARBA" id="ARBA00017143"/>
    </source>
</evidence>
<dbReference type="SUPFAM" id="SSF53300">
    <property type="entry name" value="vWA-like"/>
    <property type="match status" value="1"/>
</dbReference>
<dbReference type="FunFam" id="3.40.50.300:FF:001861">
    <property type="entry name" value="Midasin"/>
    <property type="match status" value="1"/>
</dbReference>
<dbReference type="CDD" id="cd00009">
    <property type="entry name" value="AAA"/>
    <property type="match status" value="3"/>
</dbReference>
<reference evidence="12 13" key="1">
    <citation type="submission" date="2019-09" db="EMBL/GenBank/DDBJ databases">
        <authorList>
            <person name="Ou C."/>
        </authorList>
    </citation>
    <scope>NUCLEOTIDE SEQUENCE [LARGE SCALE GENOMIC DNA]</scope>
    <source>
        <strain evidence="12">S2</strain>
        <tissue evidence="12">Leaf</tissue>
    </source>
</reference>
<dbReference type="GO" id="GO:0005730">
    <property type="term" value="C:nucleolus"/>
    <property type="evidence" value="ECO:0007669"/>
    <property type="project" value="UniProtKB-SubCell"/>
</dbReference>
<evidence type="ECO:0000256" key="8">
    <source>
        <dbReference type="ARBA" id="ARBA00023242"/>
    </source>
</evidence>
<feature type="region of interest" description="Disordered" evidence="10">
    <location>
        <begin position="4602"/>
        <end position="4632"/>
    </location>
</feature>
<comment type="caution">
    <text evidence="12">The sequence shown here is derived from an EMBL/GenBank/DDBJ whole genome shotgun (WGS) entry which is preliminary data.</text>
</comment>
<reference evidence="12 13" key="3">
    <citation type="submission" date="2019-11" db="EMBL/GenBank/DDBJ databases">
        <title>A de novo genome assembly of a pear dwarfing rootstock.</title>
        <authorList>
            <person name="Wang F."/>
            <person name="Wang J."/>
            <person name="Li S."/>
            <person name="Zhang Y."/>
            <person name="Fang M."/>
            <person name="Ma L."/>
            <person name="Zhao Y."/>
            <person name="Jiang S."/>
        </authorList>
    </citation>
    <scope>NUCLEOTIDE SEQUENCE [LARGE SCALE GENOMIC DNA]</scope>
    <source>
        <strain evidence="12">S2</strain>
        <tissue evidence="12">Leaf</tissue>
    </source>
</reference>
<dbReference type="Pfam" id="PF17865">
    <property type="entry name" value="AAA_lid_5"/>
    <property type="match status" value="1"/>
</dbReference>
<comment type="function">
    <text evidence="9">Nuclear chaperone required for maturation and nuclear export of pre-60S ribosome subunits.</text>
</comment>
<feature type="region of interest" description="Disordered" evidence="10">
    <location>
        <begin position="308"/>
        <end position="333"/>
    </location>
</feature>
<proteinExistence type="inferred from homology"/>